<dbReference type="EMBL" id="JH818180">
    <property type="protein sequence ID" value="EKC24033.1"/>
    <property type="molecule type" value="Genomic_DNA"/>
</dbReference>
<dbReference type="PANTHER" id="PTHR11360:SF284">
    <property type="entry name" value="EG:103B4.3 PROTEIN-RELATED"/>
    <property type="match status" value="1"/>
</dbReference>
<name>K1PQZ4_MAGGI</name>
<dbReference type="InterPro" id="IPR050327">
    <property type="entry name" value="Proton-linked_MCT"/>
</dbReference>
<dbReference type="Pfam" id="PF07690">
    <property type="entry name" value="MFS_1"/>
    <property type="match status" value="1"/>
</dbReference>
<dbReference type="PROSITE" id="PS50850">
    <property type="entry name" value="MFS"/>
    <property type="match status" value="1"/>
</dbReference>
<dbReference type="GO" id="GO:0022857">
    <property type="term" value="F:transmembrane transporter activity"/>
    <property type="evidence" value="ECO:0007669"/>
    <property type="project" value="InterPro"/>
</dbReference>
<dbReference type="InterPro" id="IPR011701">
    <property type="entry name" value="MFS"/>
</dbReference>
<feature type="domain" description="Major facilitator superfamily (MFS) profile" evidence="2">
    <location>
        <begin position="18"/>
        <end position="447"/>
    </location>
</feature>
<evidence type="ECO:0000259" key="2">
    <source>
        <dbReference type="PROSITE" id="PS50850"/>
    </source>
</evidence>
<evidence type="ECO:0000313" key="3">
    <source>
        <dbReference type="EMBL" id="EKC24033.1"/>
    </source>
</evidence>
<protein>
    <submittedName>
        <fullName evidence="3">Monocarboxylate transporter 7</fullName>
    </submittedName>
</protein>
<comment type="subcellular location">
    <subcellularLocation>
        <location evidence="1">Membrane</location>
        <topology evidence="1">Multi-pass membrane protein</topology>
    </subcellularLocation>
</comment>
<organism evidence="3">
    <name type="scientific">Magallana gigas</name>
    <name type="common">Pacific oyster</name>
    <name type="synonym">Crassostrea gigas</name>
    <dbReference type="NCBI Taxonomy" id="29159"/>
    <lineage>
        <taxon>Eukaryota</taxon>
        <taxon>Metazoa</taxon>
        <taxon>Spiralia</taxon>
        <taxon>Lophotrochozoa</taxon>
        <taxon>Mollusca</taxon>
        <taxon>Bivalvia</taxon>
        <taxon>Autobranchia</taxon>
        <taxon>Pteriomorphia</taxon>
        <taxon>Ostreida</taxon>
        <taxon>Ostreoidea</taxon>
        <taxon>Ostreidae</taxon>
        <taxon>Magallana</taxon>
    </lineage>
</organism>
<dbReference type="InParanoid" id="K1PQZ4"/>
<dbReference type="PANTHER" id="PTHR11360">
    <property type="entry name" value="MONOCARBOXYLATE TRANSPORTER"/>
    <property type="match status" value="1"/>
</dbReference>
<evidence type="ECO:0000256" key="1">
    <source>
        <dbReference type="ARBA" id="ARBA00004141"/>
    </source>
</evidence>
<dbReference type="Gene3D" id="1.20.1250.20">
    <property type="entry name" value="MFS general substrate transporter like domains"/>
    <property type="match status" value="2"/>
</dbReference>
<proteinExistence type="predicted"/>
<sequence length="469" mass="51071">MDITGLEVRMAKDLEPWGFVVAVSAFMIQLLTFGVSLSFGLYVIELQKEFHSGLSLISAIGAINLGVQLGAGPLASFLMQKTSYRKVCLLGAVLSSIGLSALPFTPNIPYMIAFYGIITGFGYCFLYVPSHTLSGLWFPRHMGLSTGLVTSGSALGGILFPMMITVIIETYGWRGSMYILAAFNLQTIPLSALLRKAPIQRQWERNKNDLSNRKATEEKVGGKCYDEYVGDPVFTIMDSVDREKKHEKHHKVQSSFFRLSRNVCYHLYIINGTVWSAFFAAIVLILPDYFVTVGLNRSDTAWLMSLQHIFSFLGCIVSGFVSSHPKINKVALLVFSNFVSGIVTFAYTYHVLQTFSGFVALSVFGGLSSGIYLGLLVVILADVVGNELIGDGMGLMMFASGIGTVAGPPLGGNLVDETGSFESAFYYNGTAVLLAGIVLAPVTLRGLIRRGKSRKYSVSSFTKQGPSTR</sequence>
<dbReference type="InterPro" id="IPR020846">
    <property type="entry name" value="MFS_dom"/>
</dbReference>
<accession>K1PQZ4</accession>
<gene>
    <name evidence="3" type="ORF">CGI_10026270</name>
</gene>
<dbReference type="CDD" id="cd17352">
    <property type="entry name" value="MFS_MCT_SLC16"/>
    <property type="match status" value="1"/>
</dbReference>
<dbReference type="InterPro" id="IPR036259">
    <property type="entry name" value="MFS_trans_sf"/>
</dbReference>
<reference evidence="3" key="1">
    <citation type="journal article" date="2012" name="Nature">
        <title>The oyster genome reveals stress adaptation and complexity of shell formation.</title>
        <authorList>
            <person name="Zhang G."/>
            <person name="Fang X."/>
            <person name="Guo X."/>
            <person name="Li L."/>
            <person name="Luo R."/>
            <person name="Xu F."/>
            <person name="Yang P."/>
            <person name="Zhang L."/>
            <person name="Wang X."/>
            <person name="Qi H."/>
            <person name="Xiong Z."/>
            <person name="Que H."/>
            <person name="Xie Y."/>
            <person name="Holland P.W."/>
            <person name="Paps J."/>
            <person name="Zhu Y."/>
            <person name="Wu F."/>
            <person name="Chen Y."/>
            <person name="Wang J."/>
            <person name="Peng C."/>
            <person name="Meng J."/>
            <person name="Yang L."/>
            <person name="Liu J."/>
            <person name="Wen B."/>
            <person name="Zhang N."/>
            <person name="Huang Z."/>
            <person name="Zhu Q."/>
            <person name="Feng Y."/>
            <person name="Mount A."/>
            <person name="Hedgecock D."/>
            <person name="Xu Z."/>
            <person name="Liu Y."/>
            <person name="Domazet-Loso T."/>
            <person name="Du Y."/>
            <person name="Sun X."/>
            <person name="Zhang S."/>
            <person name="Liu B."/>
            <person name="Cheng P."/>
            <person name="Jiang X."/>
            <person name="Li J."/>
            <person name="Fan D."/>
            <person name="Wang W."/>
            <person name="Fu W."/>
            <person name="Wang T."/>
            <person name="Wang B."/>
            <person name="Zhang J."/>
            <person name="Peng Z."/>
            <person name="Li Y."/>
            <person name="Li N."/>
            <person name="Wang J."/>
            <person name="Chen M."/>
            <person name="He Y."/>
            <person name="Tan F."/>
            <person name="Song X."/>
            <person name="Zheng Q."/>
            <person name="Huang R."/>
            <person name="Yang H."/>
            <person name="Du X."/>
            <person name="Chen L."/>
            <person name="Yang M."/>
            <person name="Gaffney P.M."/>
            <person name="Wang S."/>
            <person name="Luo L."/>
            <person name="She Z."/>
            <person name="Ming Y."/>
            <person name="Huang W."/>
            <person name="Zhang S."/>
            <person name="Huang B."/>
            <person name="Zhang Y."/>
            <person name="Qu T."/>
            <person name="Ni P."/>
            <person name="Miao G."/>
            <person name="Wang J."/>
            <person name="Wang Q."/>
            <person name="Steinberg C.E."/>
            <person name="Wang H."/>
            <person name="Li N."/>
            <person name="Qian L."/>
            <person name="Zhang G."/>
            <person name="Li Y."/>
            <person name="Yang H."/>
            <person name="Liu X."/>
            <person name="Wang J."/>
            <person name="Yin Y."/>
            <person name="Wang J."/>
        </authorList>
    </citation>
    <scope>NUCLEOTIDE SEQUENCE [LARGE SCALE GENOMIC DNA]</scope>
    <source>
        <strain evidence="3">05x7-T-G4-1.051#20</strain>
    </source>
</reference>
<dbReference type="HOGENOM" id="CLU_001265_59_1_1"/>
<dbReference type="SUPFAM" id="SSF103473">
    <property type="entry name" value="MFS general substrate transporter"/>
    <property type="match status" value="1"/>
</dbReference>
<dbReference type="GO" id="GO:0016020">
    <property type="term" value="C:membrane"/>
    <property type="evidence" value="ECO:0007669"/>
    <property type="project" value="UniProtKB-SubCell"/>
</dbReference>
<dbReference type="AlphaFoldDB" id="K1PQZ4"/>